<dbReference type="GO" id="GO:0005882">
    <property type="term" value="C:intermediate filament"/>
    <property type="evidence" value="ECO:0007669"/>
    <property type="project" value="UniProtKB-KW"/>
</dbReference>
<feature type="compositionally biased region" description="Low complexity" evidence="4">
    <location>
        <begin position="41"/>
        <end position="60"/>
    </location>
</feature>
<dbReference type="Gene3D" id="1.20.5.170">
    <property type="match status" value="1"/>
</dbReference>
<dbReference type="PANTHER" id="PTHR23239">
    <property type="entry name" value="INTERMEDIATE FILAMENT"/>
    <property type="match status" value="1"/>
</dbReference>
<dbReference type="SMART" id="SM01391">
    <property type="entry name" value="Filament"/>
    <property type="match status" value="1"/>
</dbReference>
<dbReference type="InterPro" id="IPR002957">
    <property type="entry name" value="Keratin_I"/>
</dbReference>
<dbReference type="AlphaFoldDB" id="A0AAV1Q216"/>
<proteinExistence type="predicted"/>
<protein>
    <submittedName>
        <fullName evidence="6">Keratin, type I cytoskeletal 18-like</fullName>
    </submittedName>
</protein>
<feature type="compositionally biased region" description="Low complexity" evidence="4">
    <location>
        <begin position="1"/>
        <end position="10"/>
    </location>
</feature>
<dbReference type="EMBL" id="CAWUFR010000413">
    <property type="protein sequence ID" value="CAK6977499.1"/>
    <property type="molecule type" value="Genomic_DNA"/>
</dbReference>
<dbReference type="GO" id="GO:0005198">
    <property type="term" value="F:structural molecule activity"/>
    <property type="evidence" value="ECO:0007669"/>
    <property type="project" value="InterPro"/>
</dbReference>
<keyword evidence="7" id="KW-1185">Reference proteome</keyword>
<keyword evidence="2 3" id="KW-0175">Coiled coil</keyword>
<feature type="coiled-coil region" evidence="3">
    <location>
        <begin position="166"/>
        <end position="373"/>
    </location>
</feature>
<dbReference type="Gene3D" id="1.20.5.1160">
    <property type="entry name" value="Vasodilator-stimulated phosphoprotein"/>
    <property type="match status" value="1"/>
</dbReference>
<feature type="region of interest" description="Disordered" evidence="4">
    <location>
        <begin position="1"/>
        <end position="20"/>
    </location>
</feature>
<keyword evidence="1" id="KW-0403">Intermediate filament</keyword>
<feature type="coiled-coil region" evidence="3">
    <location>
        <begin position="67"/>
        <end position="137"/>
    </location>
</feature>
<reference evidence="6 7" key="1">
    <citation type="submission" date="2024-01" db="EMBL/GenBank/DDBJ databases">
        <authorList>
            <person name="Alioto T."/>
            <person name="Alioto T."/>
            <person name="Gomez Garrido J."/>
        </authorList>
    </citation>
    <scope>NUCLEOTIDE SEQUENCE [LARGE SCALE GENOMIC DNA]</scope>
</reference>
<name>A0AAV1Q216_SCOSC</name>
<comment type="caution">
    <text evidence="6">The sequence shown here is derived from an EMBL/GenBank/DDBJ whole genome shotgun (WGS) entry which is preliminary data.</text>
</comment>
<dbReference type="SUPFAM" id="SSF64593">
    <property type="entry name" value="Intermediate filament protein, coiled coil region"/>
    <property type="match status" value="2"/>
</dbReference>
<evidence type="ECO:0000256" key="4">
    <source>
        <dbReference type="SAM" id="MobiDB-lite"/>
    </source>
</evidence>
<dbReference type="PROSITE" id="PS51842">
    <property type="entry name" value="IF_ROD_2"/>
    <property type="match status" value="1"/>
</dbReference>
<dbReference type="Gene3D" id="1.20.5.500">
    <property type="entry name" value="Single helix bin"/>
    <property type="match status" value="1"/>
</dbReference>
<dbReference type="InterPro" id="IPR039008">
    <property type="entry name" value="IF_rod_dom"/>
</dbReference>
<sequence>MPSNSAASMFGGAGGRGARASVASLEGLRNVMRNDTETDSAPATPVAPAKPAAPATPVAPADDKQTLRGLNDRLSGYLGRVKQLERENKDLQDQIDEILAKRKTPAARDWNEVEKPLEELKKKIKDIAMDNAKLLLQIDNTKLANDDFKNKLNDEKMGRKVIEKDLEDMKKSIEDTKLSRKQTQKEIDLVKEELVRLNQEHKDEVDDLRDKIKDSEVNVEIDSQNSNQAEILDKVRSEYDKLAKKNLKETEDWYKTKFENIKVEVAQKSEVLQSGKSELQDLIKQKQFLEIKIQTLHSMISNLEETMRMTKVEYGQRLAPLNKMILNLEADLREVRSQVEQQVDVNQDLLCVKMKLEAEINNYQQLMPAMTNDGDRSAKA</sequence>
<dbReference type="Pfam" id="PF00038">
    <property type="entry name" value="Filament"/>
    <property type="match status" value="1"/>
</dbReference>
<gene>
    <name evidence="6" type="ORF">FSCOSCO3_A037139</name>
</gene>
<evidence type="ECO:0000259" key="5">
    <source>
        <dbReference type="PROSITE" id="PS51842"/>
    </source>
</evidence>
<dbReference type="Proteomes" id="UP001314229">
    <property type="component" value="Unassembled WGS sequence"/>
</dbReference>
<accession>A0AAV1Q216</accession>
<evidence type="ECO:0000256" key="3">
    <source>
        <dbReference type="SAM" id="Coils"/>
    </source>
</evidence>
<evidence type="ECO:0000256" key="2">
    <source>
        <dbReference type="ARBA" id="ARBA00023054"/>
    </source>
</evidence>
<dbReference type="PRINTS" id="PR01248">
    <property type="entry name" value="TYPE1KERATIN"/>
</dbReference>
<feature type="domain" description="IF rod" evidence="5">
    <location>
        <begin position="63"/>
        <end position="380"/>
    </location>
</feature>
<dbReference type="PANTHER" id="PTHR23239:SF358">
    <property type="entry name" value="KERATIN, TYPE I CYTOSKELETAL 18"/>
    <property type="match status" value="1"/>
</dbReference>
<evidence type="ECO:0000256" key="1">
    <source>
        <dbReference type="ARBA" id="ARBA00022754"/>
    </source>
</evidence>
<feature type="region of interest" description="Disordered" evidence="4">
    <location>
        <begin position="28"/>
        <end position="67"/>
    </location>
</feature>
<evidence type="ECO:0000313" key="6">
    <source>
        <dbReference type="EMBL" id="CAK6977499.1"/>
    </source>
</evidence>
<evidence type="ECO:0000313" key="7">
    <source>
        <dbReference type="Proteomes" id="UP001314229"/>
    </source>
</evidence>
<organism evidence="6 7">
    <name type="scientific">Scomber scombrus</name>
    <name type="common">Atlantic mackerel</name>
    <name type="synonym">Scomber vernalis</name>
    <dbReference type="NCBI Taxonomy" id="13677"/>
    <lineage>
        <taxon>Eukaryota</taxon>
        <taxon>Metazoa</taxon>
        <taxon>Chordata</taxon>
        <taxon>Craniata</taxon>
        <taxon>Vertebrata</taxon>
        <taxon>Euteleostomi</taxon>
        <taxon>Actinopterygii</taxon>
        <taxon>Neopterygii</taxon>
        <taxon>Teleostei</taxon>
        <taxon>Neoteleostei</taxon>
        <taxon>Acanthomorphata</taxon>
        <taxon>Pelagiaria</taxon>
        <taxon>Scombriformes</taxon>
        <taxon>Scombridae</taxon>
        <taxon>Scomber</taxon>
    </lineage>
</organism>